<dbReference type="SUPFAM" id="SSF51197">
    <property type="entry name" value="Clavaminate synthase-like"/>
    <property type="match status" value="1"/>
</dbReference>
<evidence type="ECO:0008006" key="10">
    <source>
        <dbReference type="Google" id="ProtNLM"/>
    </source>
</evidence>
<evidence type="ECO:0000256" key="3">
    <source>
        <dbReference type="ARBA" id="ARBA00022833"/>
    </source>
</evidence>
<evidence type="ECO:0000256" key="5">
    <source>
        <dbReference type="SAM" id="MobiDB-lite"/>
    </source>
</evidence>
<dbReference type="Proteomes" id="UP000799777">
    <property type="component" value="Unassembled WGS sequence"/>
</dbReference>
<feature type="compositionally biased region" description="Basic residues" evidence="5">
    <location>
        <begin position="1"/>
        <end position="10"/>
    </location>
</feature>
<feature type="compositionally biased region" description="Polar residues" evidence="5">
    <location>
        <begin position="442"/>
        <end position="456"/>
    </location>
</feature>
<dbReference type="PROSITE" id="PS51471">
    <property type="entry name" value="FE2OG_OXY"/>
    <property type="match status" value="1"/>
</dbReference>
<name>A0A9P4HD80_9PLEO</name>
<dbReference type="Pfam" id="PF13532">
    <property type="entry name" value="2OG-FeII_Oxy_2"/>
    <property type="match status" value="1"/>
</dbReference>
<dbReference type="PANTHER" id="PTHR31212">
    <property type="entry name" value="ALPHA-KETOGLUTARATE-DEPENDENT DIOXYGENASE ALKB HOMOLOG 3"/>
    <property type="match status" value="1"/>
</dbReference>
<gene>
    <name evidence="8" type="ORF">EK21DRAFT_62141</name>
</gene>
<dbReference type="FunFam" id="2.60.120.590:FF:000010">
    <property type="entry name" value="GRF zinc finger domain protein"/>
    <property type="match status" value="1"/>
</dbReference>
<evidence type="ECO:0000256" key="1">
    <source>
        <dbReference type="ARBA" id="ARBA00022723"/>
    </source>
</evidence>
<dbReference type="GO" id="GO:0051213">
    <property type="term" value="F:dioxygenase activity"/>
    <property type="evidence" value="ECO:0007669"/>
    <property type="project" value="InterPro"/>
</dbReference>
<dbReference type="GO" id="GO:0006307">
    <property type="term" value="P:DNA alkylation repair"/>
    <property type="evidence" value="ECO:0007669"/>
    <property type="project" value="InterPro"/>
</dbReference>
<feature type="domain" description="GRF-type" evidence="7">
    <location>
        <begin position="382"/>
        <end position="427"/>
    </location>
</feature>
<keyword evidence="9" id="KW-1185">Reference proteome</keyword>
<keyword evidence="3" id="KW-0862">Zinc</keyword>
<dbReference type="InterPro" id="IPR005123">
    <property type="entry name" value="Oxoglu/Fe-dep_dioxygenase_dom"/>
</dbReference>
<dbReference type="GO" id="GO:0008270">
    <property type="term" value="F:zinc ion binding"/>
    <property type="evidence" value="ECO:0007669"/>
    <property type="project" value="UniProtKB-KW"/>
</dbReference>
<dbReference type="Gene3D" id="2.60.120.590">
    <property type="entry name" value="Alpha-ketoglutarate-dependent dioxygenase AlkB-like"/>
    <property type="match status" value="1"/>
</dbReference>
<reference evidence="8" key="1">
    <citation type="journal article" date="2020" name="Stud. Mycol.">
        <title>101 Dothideomycetes genomes: a test case for predicting lifestyles and emergence of pathogens.</title>
        <authorList>
            <person name="Haridas S."/>
            <person name="Albert R."/>
            <person name="Binder M."/>
            <person name="Bloem J."/>
            <person name="Labutti K."/>
            <person name="Salamov A."/>
            <person name="Andreopoulos B."/>
            <person name="Baker S."/>
            <person name="Barry K."/>
            <person name="Bills G."/>
            <person name="Bluhm B."/>
            <person name="Cannon C."/>
            <person name="Castanera R."/>
            <person name="Culley D."/>
            <person name="Daum C."/>
            <person name="Ezra D."/>
            <person name="Gonzalez J."/>
            <person name="Henrissat B."/>
            <person name="Kuo A."/>
            <person name="Liang C."/>
            <person name="Lipzen A."/>
            <person name="Lutzoni F."/>
            <person name="Magnuson J."/>
            <person name="Mondo S."/>
            <person name="Nolan M."/>
            <person name="Ohm R."/>
            <person name="Pangilinan J."/>
            <person name="Park H.-J."/>
            <person name="Ramirez L."/>
            <person name="Alfaro M."/>
            <person name="Sun H."/>
            <person name="Tritt A."/>
            <person name="Yoshinaga Y."/>
            <person name="Zwiers L.-H."/>
            <person name="Turgeon B."/>
            <person name="Goodwin S."/>
            <person name="Spatafora J."/>
            <person name="Crous P."/>
            <person name="Grigoriev I."/>
        </authorList>
    </citation>
    <scope>NUCLEOTIDE SEQUENCE</scope>
    <source>
        <strain evidence="8">CBS 110217</strain>
    </source>
</reference>
<sequence length="456" mass="51536">MDAFVSRKRKRDEGSHKAPVSQLPTPPQRSYQDEEEDSTDFKLALLASLHPSVDENTLLEALLASEGSVQQASEWLTQRANTSPKKRTSAAGVGFQSSLSAFRISPKNGGPAKKPLVKKGQTLHLYSPEDIEAHTPCSIIHNFLPTEQADALLLQLLDESTTYKSLEFKLFDRVVWSPHTFCFYVNSLEEAKKQKTEYIYDGREVQDVRQSVPEMLEACPQVEEAVNREIQRRIHDFYMDGKKLKYQSPQPWQANTAFVNCYDGGKESVGYHADQLTYLGPRAVIGSLSLGVAREFRVRKIVAEGDEYHKADGTLADAQGQISIHLPHNSLLIMHAEMQEEWKHSIAPAQAIDPHPLAKNKRLNITYRFYKDNLHPKYTPKCKCGVPTVLRCATRKKESRGRYMWMCHTNYVPGQDGCGFFQWAEFDDDGEPPWATKVKNEVPSTELQASSDCSSK</sequence>
<accession>A0A9P4HD80</accession>
<dbReference type="InterPro" id="IPR037151">
    <property type="entry name" value="AlkB-like_sf"/>
</dbReference>
<dbReference type="OrthoDB" id="545910at2759"/>
<dbReference type="CDD" id="cd14279">
    <property type="entry name" value="CUE"/>
    <property type="match status" value="1"/>
</dbReference>
<dbReference type="PROSITE" id="PS51999">
    <property type="entry name" value="ZF_GRF"/>
    <property type="match status" value="1"/>
</dbReference>
<dbReference type="InterPro" id="IPR032854">
    <property type="entry name" value="ALKBH3"/>
</dbReference>
<proteinExistence type="predicted"/>
<dbReference type="PANTHER" id="PTHR31212:SF4">
    <property type="entry name" value="ALPHA-KETOGLUTARATE-DEPENDENT DIOXYGENASE ALKB HOMOLOG 3"/>
    <property type="match status" value="1"/>
</dbReference>
<evidence type="ECO:0000256" key="4">
    <source>
        <dbReference type="PROSITE-ProRule" id="PRU01343"/>
    </source>
</evidence>
<organism evidence="8 9">
    <name type="scientific">Setomelanomma holmii</name>
    <dbReference type="NCBI Taxonomy" id="210430"/>
    <lineage>
        <taxon>Eukaryota</taxon>
        <taxon>Fungi</taxon>
        <taxon>Dikarya</taxon>
        <taxon>Ascomycota</taxon>
        <taxon>Pezizomycotina</taxon>
        <taxon>Dothideomycetes</taxon>
        <taxon>Pleosporomycetidae</taxon>
        <taxon>Pleosporales</taxon>
        <taxon>Pleosporineae</taxon>
        <taxon>Phaeosphaeriaceae</taxon>
        <taxon>Setomelanomma</taxon>
    </lineage>
</organism>
<evidence type="ECO:0000259" key="6">
    <source>
        <dbReference type="PROSITE" id="PS51471"/>
    </source>
</evidence>
<dbReference type="InterPro" id="IPR027450">
    <property type="entry name" value="AlkB-like"/>
</dbReference>
<evidence type="ECO:0000256" key="2">
    <source>
        <dbReference type="ARBA" id="ARBA00022771"/>
    </source>
</evidence>
<feature type="domain" description="Fe2OG dioxygenase" evidence="6">
    <location>
        <begin position="253"/>
        <end position="371"/>
    </location>
</feature>
<dbReference type="EMBL" id="ML978177">
    <property type="protein sequence ID" value="KAF2031902.1"/>
    <property type="molecule type" value="Genomic_DNA"/>
</dbReference>
<keyword evidence="2 4" id="KW-0863">Zinc-finger</keyword>
<protein>
    <recommendedName>
        <fullName evidence="10">Fe2OG dioxygenase domain-containing protein</fullName>
    </recommendedName>
</protein>
<keyword evidence="1" id="KW-0479">Metal-binding</keyword>
<comment type="caution">
    <text evidence="8">The sequence shown here is derived from an EMBL/GenBank/DDBJ whole genome shotgun (WGS) entry which is preliminary data.</text>
</comment>
<dbReference type="AlphaFoldDB" id="A0A9P4HD80"/>
<evidence type="ECO:0000313" key="9">
    <source>
        <dbReference type="Proteomes" id="UP000799777"/>
    </source>
</evidence>
<dbReference type="InterPro" id="IPR010666">
    <property type="entry name" value="Znf_GRF"/>
</dbReference>
<feature type="region of interest" description="Disordered" evidence="5">
    <location>
        <begin position="1"/>
        <end position="38"/>
    </location>
</feature>
<evidence type="ECO:0000313" key="8">
    <source>
        <dbReference type="EMBL" id="KAF2031902.1"/>
    </source>
</evidence>
<feature type="region of interest" description="Disordered" evidence="5">
    <location>
        <begin position="432"/>
        <end position="456"/>
    </location>
</feature>
<evidence type="ECO:0000259" key="7">
    <source>
        <dbReference type="PROSITE" id="PS51999"/>
    </source>
</evidence>